<dbReference type="GO" id="GO:0003676">
    <property type="term" value="F:nucleic acid binding"/>
    <property type="evidence" value="ECO:0007669"/>
    <property type="project" value="InterPro"/>
</dbReference>
<proteinExistence type="predicted"/>
<reference evidence="1" key="1">
    <citation type="submission" date="2020-08" db="EMBL/GenBank/DDBJ databases">
        <title>Multicomponent nature underlies the extraordinary mechanical properties of spider dragline silk.</title>
        <authorList>
            <person name="Kono N."/>
            <person name="Nakamura H."/>
            <person name="Mori M."/>
            <person name="Yoshida Y."/>
            <person name="Ohtoshi R."/>
            <person name="Malay A.D."/>
            <person name="Moran D.A.P."/>
            <person name="Tomita M."/>
            <person name="Numata K."/>
            <person name="Arakawa K."/>
        </authorList>
    </citation>
    <scope>NUCLEOTIDE SEQUENCE</scope>
</reference>
<dbReference type="Proteomes" id="UP000887159">
    <property type="component" value="Unassembled WGS sequence"/>
</dbReference>
<evidence type="ECO:0000313" key="2">
    <source>
        <dbReference type="Proteomes" id="UP000887159"/>
    </source>
</evidence>
<dbReference type="PANTHER" id="PTHR47326">
    <property type="entry name" value="TRANSPOSABLE ELEMENT TC3 TRANSPOSASE-LIKE PROTEIN"/>
    <property type="match status" value="1"/>
</dbReference>
<organism evidence="1 2">
    <name type="scientific">Trichonephila clavipes</name>
    <name type="common">Golden silk orbweaver</name>
    <name type="synonym">Nephila clavipes</name>
    <dbReference type="NCBI Taxonomy" id="2585209"/>
    <lineage>
        <taxon>Eukaryota</taxon>
        <taxon>Metazoa</taxon>
        <taxon>Ecdysozoa</taxon>
        <taxon>Arthropoda</taxon>
        <taxon>Chelicerata</taxon>
        <taxon>Arachnida</taxon>
        <taxon>Araneae</taxon>
        <taxon>Araneomorphae</taxon>
        <taxon>Entelegynae</taxon>
        <taxon>Araneoidea</taxon>
        <taxon>Nephilidae</taxon>
        <taxon>Trichonephila</taxon>
    </lineage>
</organism>
<name>A0A8X6RWH4_TRICX</name>
<dbReference type="InterPro" id="IPR036397">
    <property type="entry name" value="RNaseH_sf"/>
</dbReference>
<dbReference type="Gene3D" id="3.30.420.10">
    <property type="entry name" value="Ribonuclease H-like superfamily/Ribonuclease H"/>
    <property type="match status" value="1"/>
</dbReference>
<dbReference type="PANTHER" id="PTHR47326:SF1">
    <property type="entry name" value="HTH PSQ-TYPE DOMAIN-CONTAINING PROTEIN"/>
    <property type="match status" value="1"/>
</dbReference>
<keyword evidence="2" id="KW-1185">Reference proteome</keyword>
<protein>
    <submittedName>
        <fullName evidence="1">Uncharacterized protein</fullName>
    </submittedName>
</protein>
<comment type="caution">
    <text evidence="1">The sequence shown here is derived from an EMBL/GenBank/DDBJ whole genome shotgun (WGS) entry which is preliminary data.</text>
</comment>
<dbReference type="AlphaFoldDB" id="A0A8X6RWH4"/>
<gene>
    <name evidence="1" type="primary">AVEN_23983_1</name>
    <name evidence="1" type="ORF">TNCV_981421</name>
</gene>
<sequence>MEHTVDEAHFHLNTQENSHNCRIWVTENPHSVHAKALHDTKVTVWGGFTVSFILGPCFFERVNPQELTTCPANGERYLEKLQT</sequence>
<dbReference type="EMBL" id="BMAU01021234">
    <property type="protein sequence ID" value="GFY03137.1"/>
    <property type="molecule type" value="Genomic_DNA"/>
</dbReference>
<evidence type="ECO:0000313" key="1">
    <source>
        <dbReference type="EMBL" id="GFY03137.1"/>
    </source>
</evidence>
<accession>A0A8X6RWH4</accession>